<evidence type="ECO:0000313" key="1">
    <source>
        <dbReference type="EMBL" id="KAJ9651181.1"/>
    </source>
</evidence>
<protein>
    <submittedName>
        <fullName evidence="1">Uncharacterized protein</fullName>
    </submittedName>
</protein>
<name>A0ACC2ZUF9_9EURO</name>
<comment type="caution">
    <text evidence="1">The sequence shown here is derived from an EMBL/GenBank/DDBJ whole genome shotgun (WGS) entry which is preliminary data.</text>
</comment>
<reference evidence="1" key="1">
    <citation type="submission" date="2022-10" db="EMBL/GenBank/DDBJ databases">
        <title>Culturing micro-colonial fungi from biological soil crusts in the Mojave desert and describing Neophaeococcomyces mojavensis, and introducing the new genera and species Taxawa tesnikishii.</title>
        <authorList>
            <person name="Kurbessoian T."/>
            <person name="Stajich J.E."/>
        </authorList>
    </citation>
    <scope>NUCLEOTIDE SEQUENCE</scope>
    <source>
        <strain evidence="1">JES_112</strain>
    </source>
</reference>
<dbReference type="EMBL" id="JAPDRQ010000276">
    <property type="protein sequence ID" value="KAJ9651181.1"/>
    <property type="molecule type" value="Genomic_DNA"/>
</dbReference>
<dbReference type="Proteomes" id="UP001172386">
    <property type="component" value="Unassembled WGS sequence"/>
</dbReference>
<gene>
    <name evidence="1" type="ORF">H2198_009536</name>
</gene>
<proteinExistence type="predicted"/>
<keyword evidence="2" id="KW-1185">Reference proteome</keyword>
<organism evidence="1 2">
    <name type="scientific">Neophaeococcomyces mojaviensis</name>
    <dbReference type="NCBI Taxonomy" id="3383035"/>
    <lineage>
        <taxon>Eukaryota</taxon>
        <taxon>Fungi</taxon>
        <taxon>Dikarya</taxon>
        <taxon>Ascomycota</taxon>
        <taxon>Pezizomycotina</taxon>
        <taxon>Eurotiomycetes</taxon>
        <taxon>Chaetothyriomycetidae</taxon>
        <taxon>Chaetothyriales</taxon>
        <taxon>Chaetothyriales incertae sedis</taxon>
        <taxon>Neophaeococcomyces</taxon>
    </lineage>
</organism>
<accession>A0ACC2ZUF9</accession>
<evidence type="ECO:0000313" key="2">
    <source>
        <dbReference type="Proteomes" id="UP001172386"/>
    </source>
</evidence>
<sequence length="515" mass="57554">MSNELSVEEMTASVLTRLHITPLNPDLLPIVLGPSLANSARNISYQTIGTFPENNYGFLDLPLPDAKKLVSRLNGAILKGRKMKVEEARPKKRGRDDAEDENAPKAEKDKKKSKKLRKEAGVLEGHELREERKVKRGWTEPKSEKAAKRNSKDKKKTKAQMKSQYTEKEELLFRTKLPANREELDNSKRSKDRKKKGSSDHIVHEFEKTTIQPSFLRDTTSSSKPTTEYVDGVGWVDETGVVVENEPAKVKRAKEKKSKSLMINVAKAQEAKKTAKVPLPQLSSEVSEEEEDNTGAVADVDDTSSSGTTSSEEEEPESASTPGGGADLGMSTEGSHQDPPQIQVHEPPDTPPKVHPLEALFKKPKTPAGQDAAKPSLEIETSFSFFADDAHEEEDEIPPMPATPFTSQDLNFRGIRSAAPTPDTAHPSRFTSFAAALETRTKRRTSSEEMDDQEATASQAFTPSTGNHESVQQSEFEERFWAERGQNNRAWKARRRAAMKEDRQKENRLRRSRNR</sequence>